<accession>A0ABX1B9N5</accession>
<protein>
    <submittedName>
        <fullName evidence="1">2'-5' RNA ligase family protein</fullName>
    </submittedName>
</protein>
<proteinExistence type="predicted"/>
<dbReference type="SUPFAM" id="SSF55144">
    <property type="entry name" value="LigT-like"/>
    <property type="match status" value="1"/>
</dbReference>
<sequence length="80" mass="9034">MELTFTRPVTGPEALQFHVQPAESMRTLRQALWEAIADVWGPERVPDSEQWTPHVSIAYSNSDGRWGLTPRHSTACTLSQ</sequence>
<dbReference type="EMBL" id="JAATEP010000012">
    <property type="protein sequence ID" value="NJP91618.1"/>
    <property type="molecule type" value="Genomic_DNA"/>
</dbReference>
<evidence type="ECO:0000313" key="2">
    <source>
        <dbReference type="Proteomes" id="UP000696294"/>
    </source>
</evidence>
<reference evidence="1 2" key="1">
    <citation type="submission" date="2020-03" db="EMBL/GenBank/DDBJ databases">
        <title>WGS of actinomycetes isolated from Thailand.</title>
        <authorList>
            <person name="Thawai C."/>
        </authorList>
    </citation>
    <scope>NUCLEOTIDE SEQUENCE [LARGE SCALE GENOMIC DNA]</scope>
    <source>
        <strain evidence="1 2">FMUSA5-5</strain>
    </source>
</reference>
<dbReference type="InterPro" id="IPR009097">
    <property type="entry name" value="Cyclic_Pdiesterase"/>
</dbReference>
<keyword evidence="2" id="KW-1185">Reference proteome</keyword>
<organism evidence="1 2">
    <name type="scientific">Nonomuraea composti</name>
    <dbReference type="NCBI Taxonomy" id="2720023"/>
    <lineage>
        <taxon>Bacteria</taxon>
        <taxon>Bacillati</taxon>
        <taxon>Actinomycetota</taxon>
        <taxon>Actinomycetes</taxon>
        <taxon>Streptosporangiales</taxon>
        <taxon>Streptosporangiaceae</taxon>
        <taxon>Nonomuraea</taxon>
    </lineage>
</organism>
<keyword evidence="1" id="KW-0436">Ligase</keyword>
<gene>
    <name evidence="1" type="ORF">HCN51_19500</name>
</gene>
<dbReference type="Proteomes" id="UP000696294">
    <property type="component" value="Unassembled WGS sequence"/>
</dbReference>
<evidence type="ECO:0000313" key="1">
    <source>
        <dbReference type="EMBL" id="NJP91618.1"/>
    </source>
</evidence>
<dbReference type="Pfam" id="PF13563">
    <property type="entry name" value="2_5_RNA_ligase2"/>
    <property type="match status" value="1"/>
</dbReference>
<dbReference type="GO" id="GO:0016874">
    <property type="term" value="F:ligase activity"/>
    <property type="evidence" value="ECO:0007669"/>
    <property type="project" value="UniProtKB-KW"/>
</dbReference>
<comment type="caution">
    <text evidence="1">The sequence shown here is derived from an EMBL/GenBank/DDBJ whole genome shotgun (WGS) entry which is preliminary data.</text>
</comment>
<name>A0ABX1B9N5_9ACTN</name>